<gene>
    <name evidence="3" type="ORF">AB4Y30_01170</name>
</gene>
<name>A0AB39HQM9_9BACI</name>
<dbReference type="InterPro" id="IPR036388">
    <property type="entry name" value="WH-like_DNA-bd_sf"/>
</dbReference>
<dbReference type="AlphaFoldDB" id="A0AB39HQM9"/>
<dbReference type="RefSeq" id="WP_368653706.1">
    <property type="nucleotide sequence ID" value="NZ_CP162599.1"/>
</dbReference>
<sequence length="98" mass="11460">MGKKRKTYHIDFKKKVVNLYLKDGMGYNTIAREMKIDKNQVRRWVNHFKAEGTKGLEEKRGKARGAGQGRPRALPESPEEKIKYLEAEVEMLKKLLKK</sequence>
<accession>A0AB39HQM9</accession>
<dbReference type="Gene3D" id="1.10.10.10">
    <property type="entry name" value="Winged helix-like DNA-binding domain superfamily/Winged helix DNA-binding domain"/>
    <property type="match status" value="1"/>
</dbReference>
<protein>
    <submittedName>
        <fullName evidence="3">Transposase</fullName>
    </submittedName>
</protein>
<reference evidence="3" key="1">
    <citation type="submission" date="2024-07" db="EMBL/GenBank/DDBJ databases">
        <title>Halotolerant mesophilic bacterium Ornithinibacillus sp. 4-3, sp. nov., isolated from soil.</title>
        <authorList>
            <person name="Sidarenka A.V."/>
            <person name="Guliayeva D.E."/>
            <person name="Leanovich S.I."/>
            <person name="Hileuskaya K.S."/>
            <person name="Akhremchuk A.E."/>
            <person name="Sikolenko M.A."/>
            <person name="Valentovich L.N."/>
        </authorList>
    </citation>
    <scope>NUCLEOTIDE SEQUENCE</scope>
    <source>
        <strain evidence="3">4-3</strain>
    </source>
</reference>
<dbReference type="InterPro" id="IPR055247">
    <property type="entry name" value="InsJ-like_HTH"/>
</dbReference>
<organism evidence="3">
    <name type="scientific">Ornithinibacillus sp. 4-3</name>
    <dbReference type="NCBI Taxonomy" id="3231488"/>
    <lineage>
        <taxon>Bacteria</taxon>
        <taxon>Bacillati</taxon>
        <taxon>Bacillota</taxon>
        <taxon>Bacilli</taxon>
        <taxon>Bacillales</taxon>
        <taxon>Bacillaceae</taxon>
        <taxon>Ornithinibacillus</taxon>
    </lineage>
</organism>
<dbReference type="SUPFAM" id="SSF46689">
    <property type="entry name" value="Homeodomain-like"/>
    <property type="match status" value="1"/>
</dbReference>
<evidence type="ECO:0000256" key="1">
    <source>
        <dbReference type="SAM" id="MobiDB-lite"/>
    </source>
</evidence>
<dbReference type="Pfam" id="PF13518">
    <property type="entry name" value="HTH_28"/>
    <property type="match status" value="1"/>
</dbReference>
<proteinExistence type="predicted"/>
<dbReference type="EMBL" id="CP162599">
    <property type="protein sequence ID" value="XDK33019.1"/>
    <property type="molecule type" value="Genomic_DNA"/>
</dbReference>
<evidence type="ECO:0000259" key="2">
    <source>
        <dbReference type="Pfam" id="PF13518"/>
    </source>
</evidence>
<evidence type="ECO:0000313" key="3">
    <source>
        <dbReference type="EMBL" id="XDK33019.1"/>
    </source>
</evidence>
<dbReference type="InterPro" id="IPR009057">
    <property type="entry name" value="Homeodomain-like_sf"/>
</dbReference>
<feature type="region of interest" description="Disordered" evidence="1">
    <location>
        <begin position="52"/>
        <end position="77"/>
    </location>
</feature>
<feature type="domain" description="Insertion element IS150 protein InsJ-like helix-turn-helix" evidence="2">
    <location>
        <begin position="12"/>
        <end position="63"/>
    </location>
</feature>